<evidence type="ECO:0000259" key="8">
    <source>
        <dbReference type="PROSITE" id="PS50112"/>
    </source>
</evidence>
<evidence type="ECO:0000256" key="2">
    <source>
        <dbReference type="ARBA" id="ARBA00029447"/>
    </source>
</evidence>
<feature type="domain" description="PAS" evidence="8">
    <location>
        <begin position="13"/>
        <end position="50"/>
    </location>
</feature>
<dbReference type="InterPro" id="IPR013655">
    <property type="entry name" value="PAS_fold_3"/>
</dbReference>
<dbReference type="Gene3D" id="1.10.287.950">
    <property type="entry name" value="Methyl-accepting chemotaxis protein"/>
    <property type="match status" value="1"/>
</dbReference>
<keyword evidence="6" id="KW-1133">Transmembrane helix</keyword>
<evidence type="ECO:0000313" key="10">
    <source>
        <dbReference type="EMBL" id="MBC3910693.1"/>
    </source>
</evidence>
<proteinExistence type="inferred from homology"/>
<keyword evidence="1" id="KW-0488">Methylation</keyword>
<feature type="region of interest" description="Disordered" evidence="5">
    <location>
        <begin position="279"/>
        <end position="307"/>
    </location>
</feature>
<evidence type="ECO:0000256" key="4">
    <source>
        <dbReference type="SAM" id="Coils"/>
    </source>
</evidence>
<dbReference type="Proteomes" id="UP000646911">
    <property type="component" value="Unassembled WGS sequence"/>
</dbReference>
<name>A0ABR6ZG84_9BURK</name>
<reference evidence="10 11" key="1">
    <citation type="submission" date="2020-08" db="EMBL/GenBank/DDBJ databases">
        <title>Novel species isolated from subtropical streams in China.</title>
        <authorList>
            <person name="Lu H."/>
        </authorList>
    </citation>
    <scope>NUCLEOTIDE SEQUENCE [LARGE SCALE GENOMIC DNA]</scope>
    <source>
        <strain evidence="10 11">NL8W</strain>
    </source>
</reference>
<dbReference type="InterPro" id="IPR000014">
    <property type="entry name" value="PAS"/>
</dbReference>
<dbReference type="PROSITE" id="PS50112">
    <property type="entry name" value="PAS"/>
    <property type="match status" value="1"/>
</dbReference>
<feature type="transmembrane region" description="Helical" evidence="6">
    <location>
        <begin position="168"/>
        <end position="186"/>
    </location>
</feature>
<keyword evidence="6" id="KW-0812">Transmembrane</keyword>
<dbReference type="Pfam" id="PF08447">
    <property type="entry name" value="PAS_3"/>
    <property type="match status" value="1"/>
</dbReference>
<accession>A0ABR6ZG84</accession>
<evidence type="ECO:0000259" key="7">
    <source>
        <dbReference type="PROSITE" id="PS50111"/>
    </source>
</evidence>
<feature type="domain" description="HAMP" evidence="9">
    <location>
        <begin position="214"/>
        <end position="266"/>
    </location>
</feature>
<feature type="domain" description="Methyl-accepting transducer" evidence="7">
    <location>
        <begin position="271"/>
        <end position="500"/>
    </location>
</feature>
<dbReference type="SMART" id="SM00283">
    <property type="entry name" value="MA"/>
    <property type="match status" value="1"/>
</dbReference>
<keyword evidence="4" id="KW-0175">Coiled coil</keyword>
<dbReference type="PANTHER" id="PTHR43531:SF14">
    <property type="entry name" value="METHYL-ACCEPTING CHEMOTAXIS PROTEIN I-RELATED"/>
    <property type="match status" value="1"/>
</dbReference>
<dbReference type="PANTHER" id="PTHR43531">
    <property type="entry name" value="PROTEIN ICFG"/>
    <property type="match status" value="1"/>
</dbReference>
<dbReference type="InterPro" id="IPR051310">
    <property type="entry name" value="MCP_chemotaxis"/>
</dbReference>
<dbReference type="Gene3D" id="3.30.450.20">
    <property type="entry name" value="PAS domain"/>
    <property type="match status" value="1"/>
</dbReference>
<dbReference type="NCBIfam" id="TIGR00229">
    <property type="entry name" value="sensory_box"/>
    <property type="match status" value="1"/>
</dbReference>
<evidence type="ECO:0000256" key="5">
    <source>
        <dbReference type="SAM" id="MobiDB-lite"/>
    </source>
</evidence>
<evidence type="ECO:0000256" key="3">
    <source>
        <dbReference type="PROSITE-ProRule" id="PRU00284"/>
    </source>
</evidence>
<dbReference type="EMBL" id="JACOFX010000018">
    <property type="protein sequence ID" value="MBC3910693.1"/>
    <property type="molecule type" value="Genomic_DNA"/>
</dbReference>
<feature type="transmembrane region" description="Helical" evidence="6">
    <location>
        <begin position="192"/>
        <end position="213"/>
    </location>
</feature>
<feature type="compositionally biased region" description="Polar residues" evidence="5">
    <location>
        <begin position="292"/>
        <end position="307"/>
    </location>
</feature>
<evidence type="ECO:0000313" key="11">
    <source>
        <dbReference type="Proteomes" id="UP000646911"/>
    </source>
</evidence>
<dbReference type="Pfam" id="PF00015">
    <property type="entry name" value="MCPsignal"/>
    <property type="match status" value="1"/>
</dbReference>
<dbReference type="InterPro" id="IPR035965">
    <property type="entry name" value="PAS-like_dom_sf"/>
</dbReference>
<evidence type="ECO:0000256" key="1">
    <source>
        <dbReference type="ARBA" id="ARBA00022481"/>
    </source>
</evidence>
<keyword evidence="6" id="KW-0472">Membrane</keyword>
<dbReference type="SUPFAM" id="SSF55785">
    <property type="entry name" value="PYP-like sensor domain (PAS domain)"/>
    <property type="match status" value="1"/>
</dbReference>
<sequence length="555" mass="59931">MRNNMPVTNKEYIMQETETIVSKTDLQGNITYINDDFVRISGFSEEELLGAPQNIVRHPDMPVEAFADFWHTIKSGKSWTGLVKNRCKNGDHYWVEAHAAPLIKNGQMIGYTSIRVKPGREQVRAAEAAYRALKNGDKSLIIREGVAVKRSAFSWLNFYSKMTAANKLISFAGLMLLLMLAITYAANTSSVQLVNVLAIAVAVLSAAFSAHLYQELLLPLKRMSDDIQVMSSGDLSHPIKTQGSKEVVNLAQALKVLQTNVKLLVGQIRQTTTHLNNGASEISAGNADLSGRTESQASSLEETASSMEELTSTVKQNAENSREASQIVVTTAKTAEKGGHAVAKVVETMGAIKHSSSKISDIIGVIDGIAFQTNILALNAAVEAARAGEQGRGFAVVASEVRNLAQRSAGAAKEIKTLIHDSVEQVDIGDKLVAEAGKTMQEIVTGVQRAAEIMRDITMASQEQSSGIEQVNQAITQMDDMTQQNAALVEQAAASAESLKNQAVSLSELVDSFTLVRSSGHAPVARVVTTEMKTYKAARNSLSRQISQRLISNES</sequence>
<gene>
    <name evidence="10" type="ORF">H8L47_24290</name>
</gene>
<evidence type="ECO:0000256" key="6">
    <source>
        <dbReference type="SAM" id="Phobius"/>
    </source>
</evidence>
<dbReference type="Pfam" id="PF00672">
    <property type="entry name" value="HAMP"/>
    <property type="match status" value="1"/>
</dbReference>
<dbReference type="InterPro" id="IPR004089">
    <property type="entry name" value="MCPsignal_dom"/>
</dbReference>
<keyword evidence="3" id="KW-0807">Transducer</keyword>
<dbReference type="PROSITE" id="PS50111">
    <property type="entry name" value="CHEMOTAXIS_TRANSDUC_2"/>
    <property type="match status" value="1"/>
</dbReference>
<comment type="similarity">
    <text evidence="2">Belongs to the methyl-accepting chemotaxis (MCP) protein family.</text>
</comment>
<evidence type="ECO:0000259" key="9">
    <source>
        <dbReference type="PROSITE" id="PS50885"/>
    </source>
</evidence>
<keyword evidence="11" id="KW-1185">Reference proteome</keyword>
<comment type="caution">
    <text evidence="10">The sequence shown here is derived from an EMBL/GenBank/DDBJ whole genome shotgun (WGS) entry which is preliminary data.</text>
</comment>
<dbReference type="PROSITE" id="PS50885">
    <property type="entry name" value="HAMP"/>
    <property type="match status" value="1"/>
</dbReference>
<dbReference type="SUPFAM" id="SSF58104">
    <property type="entry name" value="Methyl-accepting chemotaxis protein (MCP) signaling domain"/>
    <property type="match status" value="1"/>
</dbReference>
<protein>
    <submittedName>
        <fullName evidence="10">PAS domain-containing protein</fullName>
    </submittedName>
</protein>
<feature type="coiled-coil region" evidence="4">
    <location>
        <begin position="471"/>
        <end position="509"/>
    </location>
</feature>
<dbReference type="InterPro" id="IPR003660">
    <property type="entry name" value="HAMP_dom"/>
</dbReference>
<dbReference type="CDD" id="cd00130">
    <property type="entry name" value="PAS"/>
    <property type="match status" value="1"/>
</dbReference>
<organism evidence="10 11">
    <name type="scientific">Undibacterium umbellatum</name>
    <dbReference type="NCBI Taxonomy" id="2762300"/>
    <lineage>
        <taxon>Bacteria</taxon>
        <taxon>Pseudomonadati</taxon>
        <taxon>Pseudomonadota</taxon>
        <taxon>Betaproteobacteria</taxon>
        <taxon>Burkholderiales</taxon>
        <taxon>Oxalobacteraceae</taxon>
        <taxon>Undibacterium</taxon>
    </lineage>
</organism>
<dbReference type="CDD" id="cd11386">
    <property type="entry name" value="MCP_signal"/>
    <property type="match status" value="1"/>
</dbReference>